<protein>
    <submittedName>
        <fullName evidence="1">Uncharacterized protein</fullName>
    </submittedName>
</protein>
<reference evidence="1" key="1">
    <citation type="journal article" date="2014" name="Front. Microbiol.">
        <title>High frequency of phylogenetically diverse reductive dehalogenase-homologous genes in deep subseafloor sedimentary metagenomes.</title>
        <authorList>
            <person name="Kawai M."/>
            <person name="Futagami T."/>
            <person name="Toyoda A."/>
            <person name="Takaki Y."/>
            <person name="Nishi S."/>
            <person name="Hori S."/>
            <person name="Arai W."/>
            <person name="Tsubouchi T."/>
            <person name="Morono Y."/>
            <person name="Uchiyama I."/>
            <person name="Ito T."/>
            <person name="Fujiyama A."/>
            <person name="Inagaki F."/>
            <person name="Takami H."/>
        </authorList>
    </citation>
    <scope>NUCLEOTIDE SEQUENCE</scope>
    <source>
        <strain evidence="1">Expedition CK06-06</strain>
    </source>
</reference>
<dbReference type="AlphaFoldDB" id="X1KN23"/>
<dbReference type="Gene3D" id="3.40.720.10">
    <property type="entry name" value="Alkaline Phosphatase, subunit A"/>
    <property type="match status" value="1"/>
</dbReference>
<name>X1KN23_9ZZZZ</name>
<dbReference type="InterPro" id="IPR002591">
    <property type="entry name" value="Phosphodiest/P_Trfase"/>
</dbReference>
<evidence type="ECO:0000313" key="1">
    <source>
        <dbReference type="EMBL" id="GAI08462.1"/>
    </source>
</evidence>
<comment type="caution">
    <text evidence="1">The sequence shown here is derived from an EMBL/GenBank/DDBJ whole genome shotgun (WGS) entry which is preliminary data.</text>
</comment>
<dbReference type="Pfam" id="PF01663">
    <property type="entry name" value="Phosphodiest"/>
    <property type="match status" value="1"/>
</dbReference>
<gene>
    <name evidence="1" type="ORF">S06H3_12534</name>
</gene>
<sequence>PESKITQERVRTIDGLIDEIIQEAKKGDEITFLIFSDHGMTPVTEQVDMLKLLGKTGLKIGKDYLVFLDSTMARFWFNDKSASNIIETLLSDLKCGFLLSDDDLKKANLPVNKEEHGELIFALNEGNVLYPDFFHKNTLVKGMHSYYASEYDCPIFAISPYFNIKRDTIKFTDIMPTVLKLLEIPPPQSCEGESVVGGTSDASD</sequence>
<dbReference type="EMBL" id="BARV01006131">
    <property type="protein sequence ID" value="GAI08462.1"/>
    <property type="molecule type" value="Genomic_DNA"/>
</dbReference>
<organism evidence="1">
    <name type="scientific">marine sediment metagenome</name>
    <dbReference type="NCBI Taxonomy" id="412755"/>
    <lineage>
        <taxon>unclassified sequences</taxon>
        <taxon>metagenomes</taxon>
        <taxon>ecological metagenomes</taxon>
    </lineage>
</organism>
<proteinExistence type="predicted"/>
<dbReference type="SUPFAM" id="SSF53649">
    <property type="entry name" value="Alkaline phosphatase-like"/>
    <property type="match status" value="1"/>
</dbReference>
<accession>X1KN23</accession>
<feature type="non-terminal residue" evidence="1">
    <location>
        <position position="1"/>
    </location>
</feature>
<dbReference type="InterPro" id="IPR017850">
    <property type="entry name" value="Alkaline_phosphatase_core_sf"/>
</dbReference>